<reference evidence="1" key="1">
    <citation type="submission" date="2023-07" db="EMBL/GenBank/DDBJ databases">
        <authorList>
            <consortium name="AG Swart"/>
            <person name="Singh M."/>
            <person name="Singh A."/>
            <person name="Seah K."/>
            <person name="Emmerich C."/>
        </authorList>
    </citation>
    <scope>NUCLEOTIDE SEQUENCE</scope>
    <source>
        <strain evidence="1">DP1</strain>
    </source>
</reference>
<accession>A0AAD2D4I6</accession>
<evidence type="ECO:0000313" key="1">
    <source>
        <dbReference type="EMBL" id="CAI2380077.1"/>
    </source>
</evidence>
<organism evidence="1 2">
    <name type="scientific">Euplotes crassus</name>
    <dbReference type="NCBI Taxonomy" id="5936"/>
    <lineage>
        <taxon>Eukaryota</taxon>
        <taxon>Sar</taxon>
        <taxon>Alveolata</taxon>
        <taxon>Ciliophora</taxon>
        <taxon>Intramacronucleata</taxon>
        <taxon>Spirotrichea</taxon>
        <taxon>Hypotrichia</taxon>
        <taxon>Euplotida</taxon>
        <taxon>Euplotidae</taxon>
        <taxon>Moneuplotes</taxon>
    </lineage>
</organism>
<sequence>MKDLPNCEEMGCGRISAYFILTENKYVCSFHYTSNYKVYEAVQLISSRAMKNLIDCAKYCLEYFKEMPKRLYCGKHDERSNQLCEDMEAELEQITSDYIEAEDQGKFDKFISLKSRVESAQHSMDANHMFTKFARELMWEQIYNKIKTPEGGIDLNPDLDLVYERLGGEEVESEGNEEIRMLREMIKKRDREIEVLEGRVGGKEETKEEF</sequence>
<proteinExistence type="predicted"/>
<comment type="caution">
    <text evidence="1">The sequence shown here is derived from an EMBL/GenBank/DDBJ whole genome shotgun (WGS) entry which is preliminary data.</text>
</comment>
<protein>
    <submittedName>
        <fullName evidence="1">Uncharacterized protein</fullName>
    </submittedName>
</protein>
<name>A0AAD2D4I6_EUPCR</name>
<dbReference type="AlphaFoldDB" id="A0AAD2D4I6"/>
<dbReference type="Proteomes" id="UP001295684">
    <property type="component" value="Unassembled WGS sequence"/>
</dbReference>
<gene>
    <name evidence="1" type="ORF">ECRASSUSDP1_LOCUS21504</name>
</gene>
<dbReference type="EMBL" id="CAMPGE010021987">
    <property type="protein sequence ID" value="CAI2380077.1"/>
    <property type="molecule type" value="Genomic_DNA"/>
</dbReference>
<keyword evidence="2" id="KW-1185">Reference proteome</keyword>
<evidence type="ECO:0000313" key="2">
    <source>
        <dbReference type="Proteomes" id="UP001295684"/>
    </source>
</evidence>